<sequence length="120" mass="13069">MESKPTINAQRLRNHLCPIHCLWVSQPNHPSLSRLALLAGTGGLRPQYSRLPQLLHYSPPPSPHNGIIANRNTFSCTTTPNARDFHAATPPTPSPPQASTNNSFLQPSHIGINSSLRGHS</sequence>
<accession>A0A409WCG4</accession>
<feature type="compositionally biased region" description="Polar residues" evidence="1">
    <location>
        <begin position="111"/>
        <end position="120"/>
    </location>
</feature>
<organism evidence="2 3">
    <name type="scientific">Panaeolus cyanescens</name>
    <dbReference type="NCBI Taxonomy" id="181874"/>
    <lineage>
        <taxon>Eukaryota</taxon>
        <taxon>Fungi</taxon>
        <taxon>Dikarya</taxon>
        <taxon>Basidiomycota</taxon>
        <taxon>Agaricomycotina</taxon>
        <taxon>Agaricomycetes</taxon>
        <taxon>Agaricomycetidae</taxon>
        <taxon>Agaricales</taxon>
        <taxon>Agaricineae</taxon>
        <taxon>Galeropsidaceae</taxon>
        <taxon>Panaeolus</taxon>
    </lineage>
</organism>
<name>A0A409WCG4_9AGAR</name>
<comment type="caution">
    <text evidence="2">The sequence shown here is derived from an EMBL/GenBank/DDBJ whole genome shotgun (WGS) entry which is preliminary data.</text>
</comment>
<dbReference type="Proteomes" id="UP000284842">
    <property type="component" value="Unassembled WGS sequence"/>
</dbReference>
<dbReference type="AlphaFoldDB" id="A0A409WCG4"/>
<evidence type="ECO:0000256" key="1">
    <source>
        <dbReference type="SAM" id="MobiDB-lite"/>
    </source>
</evidence>
<dbReference type="InParanoid" id="A0A409WCG4"/>
<keyword evidence="3" id="KW-1185">Reference proteome</keyword>
<evidence type="ECO:0000313" key="3">
    <source>
        <dbReference type="Proteomes" id="UP000284842"/>
    </source>
</evidence>
<protein>
    <submittedName>
        <fullName evidence="2">Uncharacterized protein</fullName>
    </submittedName>
</protein>
<reference evidence="2 3" key="1">
    <citation type="journal article" date="2018" name="Evol. Lett.">
        <title>Horizontal gene cluster transfer increased hallucinogenic mushroom diversity.</title>
        <authorList>
            <person name="Reynolds H.T."/>
            <person name="Vijayakumar V."/>
            <person name="Gluck-Thaler E."/>
            <person name="Korotkin H.B."/>
            <person name="Matheny P.B."/>
            <person name="Slot J.C."/>
        </authorList>
    </citation>
    <scope>NUCLEOTIDE SEQUENCE [LARGE SCALE GENOMIC DNA]</scope>
    <source>
        <strain evidence="2 3">2629</strain>
    </source>
</reference>
<feature type="region of interest" description="Disordered" evidence="1">
    <location>
        <begin position="78"/>
        <end position="120"/>
    </location>
</feature>
<evidence type="ECO:0000313" key="2">
    <source>
        <dbReference type="EMBL" id="PPQ76225.1"/>
    </source>
</evidence>
<gene>
    <name evidence="2" type="ORF">CVT24_009454</name>
</gene>
<proteinExistence type="predicted"/>
<dbReference type="EMBL" id="NHTK01005596">
    <property type="protein sequence ID" value="PPQ76225.1"/>
    <property type="molecule type" value="Genomic_DNA"/>
</dbReference>